<proteinExistence type="predicted"/>
<feature type="domain" description="CAND6/7 N-terminal" evidence="7">
    <location>
        <begin position="35"/>
        <end position="163"/>
    </location>
</feature>
<evidence type="ECO:0000256" key="3">
    <source>
        <dbReference type="ARBA" id="ARBA00022729"/>
    </source>
</evidence>
<protein>
    <submittedName>
        <fullName evidence="8">Uncharacterized protein</fullName>
    </submittedName>
</protein>
<dbReference type="PANTHER" id="PTHR21229:SF2">
    <property type="entry name" value="RE59932P"/>
    <property type="match status" value="1"/>
</dbReference>
<evidence type="ECO:0000313" key="8">
    <source>
        <dbReference type="EMBL" id="WOH13647.1"/>
    </source>
</evidence>
<evidence type="ECO:0000259" key="7">
    <source>
        <dbReference type="Pfam" id="PF21904"/>
    </source>
</evidence>
<dbReference type="Pfam" id="PF06814">
    <property type="entry name" value="GOST_TM"/>
    <property type="match status" value="1"/>
</dbReference>
<evidence type="ECO:0000313" key="9">
    <source>
        <dbReference type="Proteomes" id="UP000077755"/>
    </source>
</evidence>
<organism evidence="8 9">
    <name type="scientific">Daucus carota subsp. sativus</name>
    <name type="common">Carrot</name>
    <dbReference type="NCBI Taxonomy" id="79200"/>
    <lineage>
        <taxon>Eukaryota</taxon>
        <taxon>Viridiplantae</taxon>
        <taxon>Streptophyta</taxon>
        <taxon>Embryophyta</taxon>
        <taxon>Tracheophyta</taxon>
        <taxon>Spermatophyta</taxon>
        <taxon>Magnoliopsida</taxon>
        <taxon>eudicotyledons</taxon>
        <taxon>Gunneridae</taxon>
        <taxon>Pentapetalae</taxon>
        <taxon>asterids</taxon>
        <taxon>campanulids</taxon>
        <taxon>Apiales</taxon>
        <taxon>Apiaceae</taxon>
        <taxon>Apioideae</taxon>
        <taxon>Scandiceae</taxon>
        <taxon>Daucinae</taxon>
        <taxon>Daucus</taxon>
        <taxon>Daucus sect. Daucus</taxon>
    </lineage>
</organism>
<dbReference type="AlphaFoldDB" id="A0A175YT03"/>
<keyword evidence="2" id="KW-0812">Transmembrane</keyword>
<name>A0A175YT03_DAUCS</name>
<dbReference type="GO" id="GO:0016020">
    <property type="term" value="C:membrane"/>
    <property type="evidence" value="ECO:0007669"/>
    <property type="project" value="UniProtKB-SubCell"/>
</dbReference>
<keyword evidence="9" id="KW-1185">Reference proteome</keyword>
<dbReference type="Proteomes" id="UP000077755">
    <property type="component" value="Chromosome 8"/>
</dbReference>
<gene>
    <name evidence="8" type="ORF">DCAR_0833157</name>
</gene>
<reference evidence="8" key="1">
    <citation type="journal article" date="2016" name="Nat. Genet.">
        <title>A high-quality carrot genome assembly provides new insights into carotenoid accumulation and asterid genome evolution.</title>
        <authorList>
            <person name="Iorizzo M."/>
            <person name="Ellison S."/>
            <person name="Senalik D."/>
            <person name="Zeng P."/>
            <person name="Satapoomin P."/>
            <person name="Huang J."/>
            <person name="Bowman M."/>
            <person name="Iovene M."/>
            <person name="Sanseverino W."/>
            <person name="Cavagnaro P."/>
            <person name="Yildiz M."/>
            <person name="Macko-Podgorni A."/>
            <person name="Moranska E."/>
            <person name="Grzebelus E."/>
            <person name="Grzebelus D."/>
            <person name="Ashrafi H."/>
            <person name="Zheng Z."/>
            <person name="Cheng S."/>
            <person name="Spooner D."/>
            <person name="Van Deynze A."/>
            <person name="Simon P."/>
        </authorList>
    </citation>
    <scope>NUCLEOTIDE SEQUENCE</scope>
    <source>
        <tissue evidence="8">Leaf</tissue>
    </source>
</reference>
<reference evidence="8" key="2">
    <citation type="submission" date="2022-03" db="EMBL/GenBank/DDBJ databases">
        <title>Draft title - Genomic analysis of global carrot germplasm unveils the trajectory of domestication and the origin of high carotenoid orange carrot.</title>
        <authorList>
            <person name="Iorizzo M."/>
            <person name="Ellison S."/>
            <person name="Senalik D."/>
            <person name="Macko-Podgorni A."/>
            <person name="Grzebelus D."/>
            <person name="Bostan H."/>
            <person name="Rolling W."/>
            <person name="Curaba J."/>
            <person name="Simon P."/>
        </authorList>
    </citation>
    <scope>NUCLEOTIDE SEQUENCE</scope>
    <source>
        <tissue evidence="8">Leaf</tissue>
    </source>
</reference>
<evidence type="ECO:0000256" key="4">
    <source>
        <dbReference type="ARBA" id="ARBA00022989"/>
    </source>
</evidence>
<dbReference type="InterPro" id="IPR054103">
    <property type="entry name" value="CAND6-7_N"/>
</dbReference>
<evidence type="ECO:0000256" key="2">
    <source>
        <dbReference type="ARBA" id="ARBA00022692"/>
    </source>
</evidence>
<dbReference type="EMBL" id="CP093350">
    <property type="protein sequence ID" value="WOH13647.1"/>
    <property type="molecule type" value="Genomic_DNA"/>
</dbReference>
<accession>A0A175YT03</accession>
<evidence type="ECO:0000256" key="1">
    <source>
        <dbReference type="ARBA" id="ARBA00004141"/>
    </source>
</evidence>
<evidence type="ECO:0000256" key="5">
    <source>
        <dbReference type="ARBA" id="ARBA00023136"/>
    </source>
</evidence>
<dbReference type="PANTHER" id="PTHR21229">
    <property type="entry name" value="LUNG SEVEN TRANSMEMBRANE RECEPTOR"/>
    <property type="match status" value="1"/>
</dbReference>
<sequence length="448" mass="51428">MKDLSVLHDVHFNIFFTTLFLLFFYKLPFTTADIKTVTISDDSRELIEFTSFGFTSTGHVTITVSSVSVQAGPIPGTTSIPHTNSSHFGFFIAPVSTHIFPNACILDNPGITILSTLSELSPPPQSSVHKTISITNPDEYVFMFANCAIETSVSMTVHFEIYNLDENGKRDFLSDGKTQLPTLLSIYSLIYIPFLIIWIFICLKNRTFAHKIHVLMTLLLFMKFLNLIFEAEDKYHVKTTGNPRGWEALFFIFRTLRALLLFTVIVLIGTGWSFLKPFLQDNEKRLLMLGIPLQALVNIAYIMETEEGPSAKNFGFWFTIFVFVDIACCFVIMVPVTWSIRTLRDTSKMDGRAATNLKKLRLFRDFYIALVVYLYFTRYSAIFLSVYLNYKDQWWCSMVTETATLGFYTTMFYLFQPQERNQYFALAFDDEEEEAALSAIQSSEFSDY</sequence>
<dbReference type="Pfam" id="PF21904">
    <property type="entry name" value="CAND6-7_N"/>
    <property type="match status" value="1"/>
</dbReference>
<comment type="subcellular location">
    <subcellularLocation>
        <location evidence="1">Membrane</location>
        <topology evidence="1">Multi-pass membrane protein</topology>
    </subcellularLocation>
</comment>
<evidence type="ECO:0000259" key="6">
    <source>
        <dbReference type="Pfam" id="PF06814"/>
    </source>
</evidence>
<keyword evidence="3" id="KW-0732">Signal</keyword>
<dbReference type="InterPro" id="IPR053937">
    <property type="entry name" value="GOST_TM"/>
</dbReference>
<dbReference type="GO" id="GO:0005794">
    <property type="term" value="C:Golgi apparatus"/>
    <property type="evidence" value="ECO:0007669"/>
    <property type="project" value="TreeGrafter"/>
</dbReference>
<dbReference type="InterPro" id="IPR009637">
    <property type="entry name" value="GPR107/GPR108-like"/>
</dbReference>
<keyword evidence="5" id="KW-0472">Membrane</keyword>
<dbReference type="Gramene" id="KZM86072">
    <property type="protein sequence ID" value="KZM86072"/>
    <property type="gene ID" value="DCAR_026506"/>
</dbReference>
<feature type="domain" description="GOST seven transmembrane" evidence="6">
    <location>
        <begin position="183"/>
        <end position="422"/>
    </location>
</feature>
<keyword evidence="4" id="KW-1133">Transmembrane helix</keyword>